<keyword evidence="1" id="KW-1133">Transmembrane helix</keyword>
<keyword evidence="3" id="KW-1185">Reference proteome</keyword>
<dbReference type="AlphaFoldDB" id="A0A554NA75"/>
<dbReference type="Proteomes" id="UP000319894">
    <property type="component" value="Unassembled WGS sequence"/>
</dbReference>
<name>A0A554NA75_9EURY</name>
<organism evidence="2 3">
    <name type="scientific">Haloglomus irregulare</name>
    <dbReference type="NCBI Taxonomy" id="2234134"/>
    <lineage>
        <taxon>Archaea</taxon>
        <taxon>Methanobacteriati</taxon>
        <taxon>Methanobacteriota</taxon>
        <taxon>Stenosarchaea group</taxon>
        <taxon>Halobacteria</taxon>
        <taxon>Halobacteriales</taxon>
        <taxon>Natronomonadaceae</taxon>
        <taxon>Haloglomus</taxon>
    </lineage>
</organism>
<feature type="transmembrane region" description="Helical" evidence="1">
    <location>
        <begin position="54"/>
        <end position="73"/>
    </location>
</feature>
<feature type="transmembrane region" description="Helical" evidence="1">
    <location>
        <begin position="28"/>
        <end position="48"/>
    </location>
</feature>
<accession>A0A554NA75</accession>
<keyword evidence="1" id="KW-0812">Transmembrane</keyword>
<evidence type="ECO:0000256" key="1">
    <source>
        <dbReference type="SAM" id="Phobius"/>
    </source>
</evidence>
<reference evidence="2 3" key="1">
    <citation type="submission" date="2018-06" db="EMBL/GenBank/DDBJ databases">
        <title>Natronomonas sp. F16-60 a new haloarchaeon isolated from a solar saltern of Isla Cristina, Huelva, Spain.</title>
        <authorList>
            <person name="Duran-Viseras A."/>
            <person name="Sanchez-Porro C."/>
            <person name="Ventosa A."/>
        </authorList>
    </citation>
    <scope>NUCLEOTIDE SEQUENCE [LARGE SCALE GENOMIC DNA]</scope>
    <source>
        <strain evidence="2 3">F16-60</strain>
    </source>
</reference>
<comment type="caution">
    <text evidence="2">The sequence shown here is derived from an EMBL/GenBank/DDBJ whole genome shotgun (WGS) entry which is preliminary data.</text>
</comment>
<dbReference type="EMBL" id="QMDX01000004">
    <property type="protein sequence ID" value="TSD14296.1"/>
    <property type="molecule type" value="Genomic_DNA"/>
</dbReference>
<sequence length="97" mass="9474">MTFVAVSGKVGDAFAFGRMGALVTTRAYAVRWAVALGVLVPGGAVAGVLGATGIGVVAPFVTFYATVSAYYLYGGAVGVIAPTAEGSGSDSAVRPAA</sequence>
<keyword evidence="1" id="KW-0472">Membrane</keyword>
<evidence type="ECO:0000313" key="2">
    <source>
        <dbReference type="EMBL" id="TSD14296.1"/>
    </source>
</evidence>
<dbReference type="InParanoid" id="A0A554NA75"/>
<evidence type="ECO:0000313" key="3">
    <source>
        <dbReference type="Proteomes" id="UP000319894"/>
    </source>
</evidence>
<gene>
    <name evidence="2" type="ORF">DP107_08580</name>
</gene>
<protein>
    <submittedName>
        <fullName evidence="2">Uncharacterized protein</fullName>
    </submittedName>
</protein>
<proteinExistence type="predicted"/>